<name>V5H5G5_IXORI</name>
<evidence type="ECO:0000313" key="2">
    <source>
        <dbReference type="EMBL" id="JAB72239.1"/>
    </source>
</evidence>
<keyword evidence="1" id="KW-0732">Signal</keyword>
<sequence length="124" mass="14018">MKVVCIILLFVIAAEATSMEKSPAVGASNGKDKTIKLNFPPYVPNHYGFASSLLTICEKYAPKTQKTKVDSGTTYKPRINDLHVELQGMHYFFSKRDFGNVTLVLAREHTSWNQTTRHVRTKEN</sequence>
<feature type="signal peptide" evidence="1">
    <location>
        <begin position="1"/>
        <end position="16"/>
    </location>
</feature>
<proteinExistence type="evidence at transcript level"/>
<organism evidence="2">
    <name type="scientific">Ixodes ricinus</name>
    <name type="common">Common tick</name>
    <name type="synonym">Acarus ricinus</name>
    <dbReference type="NCBI Taxonomy" id="34613"/>
    <lineage>
        <taxon>Eukaryota</taxon>
        <taxon>Metazoa</taxon>
        <taxon>Ecdysozoa</taxon>
        <taxon>Arthropoda</taxon>
        <taxon>Chelicerata</taxon>
        <taxon>Arachnida</taxon>
        <taxon>Acari</taxon>
        <taxon>Parasitiformes</taxon>
        <taxon>Ixodida</taxon>
        <taxon>Ixodoidea</taxon>
        <taxon>Ixodidae</taxon>
        <taxon>Ixodinae</taxon>
        <taxon>Ixodes</taxon>
    </lineage>
</organism>
<protein>
    <submittedName>
        <fullName evidence="2">Putative secreted salivary protein salp15 iper-1</fullName>
    </submittedName>
</protein>
<dbReference type="AlphaFoldDB" id="V5H5G5"/>
<accession>V5H5G5</accession>
<evidence type="ECO:0000256" key="1">
    <source>
        <dbReference type="SAM" id="SignalP"/>
    </source>
</evidence>
<reference evidence="2" key="1">
    <citation type="journal article" date="2015" name="Sci. Rep.">
        <title>Tissue- and time-dependent transcription in Ixodes ricinus salivary glands and midguts when blood feeding on the vertebrate host.</title>
        <authorList>
            <person name="Kotsyfakis M."/>
            <person name="Schwarz A."/>
            <person name="Erhart J."/>
            <person name="Ribeiro J.M."/>
        </authorList>
    </citation>
    <scope>NUCLEOTIDE SEQUENCE</scope>
    <source>
        <tissue evidence="2">Salivary gland and midgut</tissue>
    </source>
</reference>
<feature type="chain" id="PRO_5004734771" evidence="1">
    <location>
        <begin position="17"/>
        <end position="124"/>
    </location>
</feature>
<dbReference type="EMBL" id="GANP01012229">
    <property type="protein sequence ID" value="JAB72239.1"/>
    <property type="molecule type" value="mRNA"/>
</dbReference>